<dbReference type="InterPro" id="IPR036291">
    <property type="entry name" value="NAD(P)-bd_dom_sf"/>
</dbReference>
<comment type="caution">
    <text evidence="2">The sequence shown here is derived from an EMBL/GenBank/DDBJ whole genome shotgun (WGS) entry which is preliminary data.</text>
</comment>
<dbReference type="Gene3D" id="3.40.50.720">
    <property type="entry name" value="NAD(P)-binding Rossmann-like Domain"/>
    <property type="match status" value="1"/>
</dbReference>
<reference evidence="2 3" key="1">
    <citation type="submission" date="2019-04" db="EMBL/GenBank/DDBJ databases">
        <title>Streptomyces oryziradicis sp. nov., a novel actinomycete isolated from rhizosphere soil of rice (Oryza sativa L.).</title>
        <authorList>
            <person name="Li C."/>
        </authorList>
    </citation>
    <scope>NUCLEOTIDE SEQUENCE [LARGE SCALE GENOMIC DNA]</scope>
    <source>
        <strain evidence="2 3">NEAU-C40</strain>
    </source>
</reference>
<dbReference type="GO" id="GO:0004074">
    <property type="term" value="F:biliverdin reductase [NAD(P)H] activity"/>
    <property type="evidence" value="ECO:0007669"/>
    <property type="project" value="TreeGrafter"/>
</dbReference>
<gene>
    <name evidence="2" type="ORF">FCI23_29675</name>
</gene>
<dbReference type="GO" id="GO:0042602">
    <property type="term" value="F:riboflavin reductase (NADPH) activity"/>
    <property type="evidence" value="ECO:0007669"/>
    <property type="project" value="TreeGrafter"/>
</dbReference>
<keyword evidence="3" id="KW-1185">Reference proteome</keyword>
<dbReference type="InterPro" id="IPR051606">
    <property type="entry name" value="Polyketide_Oxido-like"/>
</dbReference>
<name>A0A4U0SEV4_9ACTN</name>
<dbReference type="EMBL" id="SUMC01000034">
    <property type="protein sequence ID" value="TKA08070.1"/>
    <property type="molecule type" value="Genomic_DNA"/>
</dbReference>
<dbReference type="PANTHER" id="PTHR43355">
    <property type="entry name" value="FLAVIN REDUCTASE (NADPH)"/>
    <property type="match status" value="1"/>
</dbReference>
<dbReference type="AlphaFoldDB" id="A0A4U0SEV4"/>
<dbReference type="SUPFAM" id="SSF51735">
    <property type="entry name" value="NAD(P)-binding Rossmann-fold domains"/>
    <property type="match status" value="1"/>
</dbReference>
<protein>
    <submittedName>
        <fullName evidence="2">SDR family oxidoreductase</fullName>
    </submittedName>
</protein>
<dbReference type="InterPro" id="IPR016040">
    <property type="entry name" value="NAD(P)-bd_dom"/>
</dbReference>
<evidence type="ECO:0000259" key="1">
    <source>
        <dbReference type="Pfam" id="PF13460"/>
    </source>
</evidence>
<dbReference type="CDD" id="cd05244">
    <property type="entry name" value="BVR-B_like_SDR_a"/>
    <property type="match status" value="1"/>
</dbReference>
<evidence type="ECO:0000313" key="2">
    <source>
        <dbReference type="EMBL" id="TKA08070.1"/>
    </source>
</evidence>
<feature type="domain" description="NAD(P)-binding" evidence="1">
    <location>
        <begin position="7"/>
        <end position="201"/>
    </location>
</feature>
<organism evidence="2 3">
    <name type="scientific">Actinacidiphila oryziradicis</name>
    <dbReference type="NCBI Taxonomy" id="2571141"/>
    <lineage>
        <taxon>Bacteria</taxon>
        <taxon>Bacillati</taxon>
        <taxon>Actinomycetota</taxon>
        <taxon>Actinomycetes</taxon>
        <taxon>Kitasatosporales</taxon>
        <taxon>Streptomycetaceae</taxon>
        <taxon>Actinacidiphila</taxon>
    </lineage>
</organism>
<dbReference type="Proteomes" id="UP000305778">
    <property type="component" value="Unassembled WGS sequence"/>
</dbReference>
<dbReference type="PANTHER" id="PTHR43355:SF2">
    <property type="entry name" value="FLAVIN REDUCTASE (NADPH)"/>
    <property type="match status" value="1"/>
</dbReference>
<sequence length="212" mass="23055">MKLLIFGATGGTGAHLLTQALDAGHNVTVIARDPGKVVPKEHSSLTVLGGDALAPGTWQSAVAGHDAVLSCLGSTDRKHPTTVYSQGTANIVKAMREHTVRRLVCLSSAGLEIPPGIPLSQRLVTKLVVQRLYRHGYADMAEMERVVTSSDTHWTIIRPPMLTDGPLTRRYRTAENAHVSHPTSLPRADLAHYMLTHTDDPHTWKAIVEITR</sequence>
<accession>A0A4U0SEV4</accession>
<dbReference type="RefSeq" id="WP_136727028.1">
    <property type="nucleotide sequence ID" value="NZ_SUMC01000034.1"/>
</dbReference>
<dbReference type="OrthoDB" id="3763081at2"/>
<proteinExistence type="predicted"/>
<evidence type="ECO:0000313" key="3">
    <source>
        <dbReference type="Proteomes" id="UP000305778"/>
    </source>
</evidence>
<dbReference type="Pfam" id="PF13460">
    <property type="entry name" value="NAD_binding_10"/>
    <property type="match status" value="1"/>
</dbReference>